<evidence type="ECO:0000313" key="2">
    <source>
        <dbReference type="Proteomes" id="UP000237968"/>
    </source>
</evidence>
<reference evidence="1 2" key="1">
    <citation type="submission" date="2018-03" db="EMBL/GenBank/DDBJ databases">
        <title>Draft Genome Sequences of the Obligatory Marine Myxobacteria Enhygromyxa salina SWB005.</title>
        <authorList>
            <person name="Poehlein A."/>
            <person name="Moghaddam J.A."/>
            <person name="Harms H."/>
            <person name="Alanjari M."/>
            <person name="Koenig G.M."/>
            <person name="Daniel R."/>
            <person name="Schaeberle T.F."/>
        </authorList>
    </citation>
    <scope>NUCLEOTIDE SEQUENCE [LARGE SCALE GENOMIC DNA]</scope>
    <source>
        <strain evidence="1 2">SWB005</strain>
    </source>
</reference>
<protein>
    <submittedName>
        <fullName evidence="1">Uncharacterized protein</fullName>
    </submittedName>
</protein>
<dbReference type="Proteomes" id="UP000237968">
    <property type="component" value="Unassembled WGS sequence"/>
</dbReference>
<dbReference type="EMBL" id="PVNK01000267">
    <property type="protein sequence ID" value="PRP90835.1"/>
    <property type="molecule type" value="Genomic_DNA"/>
</dbReference>
<gene>
    <name evidence="1" type="ORF">ENSA5_60850</name>
</gene>
<sequence>MATSIRINVGLQEFQFERGSAIHLGAGELLRPRDAIALIRGLRGARELDTLRALAVDAVRRSFEWDEELHDVLAGLIACGRLRVRKIDAQIYRTLGATTELPELPPSEPVDNEIVETHSVMIELIDAEGNPVPGEPFRIKLPDGVVKQSTLDAEGKAHITGIVQPGTCEVCFYERDAEIWAPA</sequence>
<dbReference type="RefSeq" id="WP_106395272.1">
    <property type="nucleotide sequence ID" value="NZ_PVNK01000267.1"/>
</dbReference>
<organism evidence="1 2">
    <name type="scientific">Enhygromyxa salina</name>
    <dbReference type="NCBI Taxonomy" id="215803"/>
    <lineage>
        <taxon>Bacteria</taxon>
        <taxon>Pseudomonadati</taxon>
        <taxon>Myxococcota</taxon>
        <taxon>Polyangia</taxon>
        <taxon>Nannocystales</taxon>
        <taxon>Nannocystaceae</taxon>
        <taxon>Enhygromyxa</taxon>
    </lineage>
</organism>
<evidence type="ECO:0000313" key="1">
    <source>
        <dbReference type="EMBL" id="PRP90835.1"/>
    </source>
</evidence>
<name>A0A2S9XDA4_9BACT</name>
<keyword evidence="2" id="KW-1185">Reference proteome</keyword>
<comment type="caution">
    <text evidence="1">The sequence shown here is derived from an EMBL/GenBank/DDBJ whole genome shotgun (WGS) entry which is preliminary data.</text>
</comment>
<dbReference type="OrthoDB" id="5511877at2"/>
<accession>A0A2S9XDA4</accession>
<proteinExistence type="predicted"/>
<dbReference type="AlphaFoldDB" id="A0A2S9XDA4"/>